<dbReference type="InterPro" id="IPR027417">
    <property type="entry name" value="P-loop_NTPase"/>
</dbReference>
<dbReference type="Pfam" id="PF00437">
    <property type="entry name" value="T2SSE"/>
    <property type="match status" value="1"/>
</dbReference>
<dbReference type="PANTHER" id="PTHR30258:SF2">
    <property type="entry name" value="COMG OPERON PROTEIN 1"/>
    <property type="match status" value="1"/>
</dbReference>
<evidence type="ECO:0000259" key="4">
    <source>
        <dbReference type="PROSITE" id="PS00662"/>
    </source>
</evidence>
<dbReference type="SUPFAM" id="SSF52540">
    <property type="entry name" value="P-loop containing nucleoside triphosphate hydrolases"/>
    <property type="match status" value="1"/>
</dbReference>
<dbReference type="PANTHER" id="PTHR30258">
    <property type="entry name" value="TYPE II SECRETION SYSTEM PROTEIN GSPE-RELATED"/>
    <property type="match status" value="1"/>
</dbReference>
<evidence type="ECO:0000313" key="5">
    <source>
        <dbReference type="EMBL" id="RST93087.1"/>
    </source>
</evidence>
<dbReference type="InterPro" id="IPR047667">
    <property type="entry name" value="ATPase_ComGA"/>
</dbReference>
<dbReference type="GO" id="GO:0005524">
    <property type="term" value="F:ATP binding"/>
    <property type="evidence" value="ECO:0007669"/>
    <property type="project" value="UniProtKB-KW"/>
</dbReference>
<proteinExistence type="inferred from homology"/>
<evidence type="ECO:0000313" key="6">
    <source>
        <dbReference type="Proteomes" id="UP000287239"/>
    </source>
</evidence>
<dbReference type="Gene3D" id="3.30.450.90">
    <property type="match status" value="1"/>
</dbReference>
<dbReference type="EMBL" id="NGJU01000020">
    <property type="protein sequence ID" value="RST93087.1"/>
    <property type="molecule type" value="Genomic_DNA"/>
</dbReference>
<dbReference type="AlphaFoldDB" id="A0A429ZHE4"/>
<dbReference type="CDD" id="cd01129">
    <property type="entry name" value="PulE-GspE-like"/>
    <property type="match status" value="1"/>
</dbReference>
<reference evidence="5 6" key="1">
    <citation type="submission" date="2017-05" db="EMBL/GenBank/DDBJ databases">
        <title>Vagococcus spp. assemblies.</title>
        <authorList>
            <person name="Gulvik C.A."/>
        </authorList>
    </citation>
    <scope>NUCLEOTIDE SEQUENCE [LARGE SCALE GENOMIC DNA]</scope>
    <source>
        <strain evidence="5 6">NCFB 2777</strain>
    </source>
</reference>
<name>A0A429ZHE4_9ENTE</name>
<dbReference type="OrthoDB" id="9808272at2"/>
<comment type="similarity">
    <text evidence="1">Belongs to the GSP E family.</text>
</comment>
<dbReference type="GO" id="GO:0016887">
    <property type="term" value="F:ATP hydrolysis activity"/>
    <property type="evidence" value="ECO:0007669"/>
    <property type="project" value="TreeGrafter"/>
</dbReference>
<dbReference type="GO" id="GO:0005886">
    <property type="term" value="C:plasma membrane"/>
    <property type="evidence" value="ECO:0007669"/>
    <property type="project" value="TreeGrafter"/>
</dbReference>
<evidence type="ECO:0000256" key="1">
    <source>
        <dbReference type="ARBA" id="ARBA00006611"/>
    </source>
</evidence>
<evidence type="ECO:0000256" key="3">
    <source>
        <dbReference type="ARBA" id="ARBA00022840"/>
    </source>
</evidence>
<dbReference type="Proteomes" id="UP000287239">
    <property type="component" value="Unassembled WGS sequence"/>
</dbReference>
<dbReference type="GeneID" id="98569160"/>
<dbReference type="NCBIfam" id="NF041000">
    <property type="entry name" value="ATPase_ComGA"/>
    <property type="match status" value="1"/>
</dbReference>
<organism evidence="5 6">
    <name type="scientific">Vagococcus salmoninarum</name>
    <dbReference type="NCBI Taxonomy" id="2739"/>
    <lineage>
        <taxon>Bacteria</taxon>
        <taxon>Bacillati</taxon>
        <taxon>Bacillota</taxon>
        <taxon>Bacilli</taxon>
        <taxon>Lactobacillales</taxon>
        <taxon>Enterococcaceae</taxon>
        <taxon>Vagococcus</taxon>
    </lineage>
</organism>
<dbReference type="InterPro" id="IPR001482">
    <property type="entry name" value="T2SS/T4SS_dom"/>
</dbReference>
<gene>
    <name evidence="5" type="ORF">CBF35_12490</name>
</gene>
<keyword evidence="2" id="KW-0547">Nucleotide-binding</keyword>
<feature type="domain" description="Bacterial type II secretion system protein E" evidence="4">
    <location>
        <begin position="199"/>
        <end position="213"/>
    </location>
</feature>
<dbReference type="PROSITE" id="PS00662">
    <property type="entry name" value="T2SP_E"/>
    <property type="match status" value="1"/>
</dbReference>
<evidence type="ECO:0000256" key="2">
    <source>
        <dbReference type="ARBA" id="ARBA00022741"/>
    </source>
</evidence>
<protein>
    <recommendedName>
        <fullName evidence="4">Bacterial type II secretion system protein E domain-containing protein</fullName>
    </recommendedName>
</protein>
<dbReference type="RefSeq" id="WP_126781615.1">
    <property type="nucleotide sequence ID" value="NZ_NGJU01000020.1"/>
</dbReference>
<dbReference type="Gene3D" id="3.40.50.300">
    <property type="entry name" value="P-loop containing nucleotide triphosphate hydrolases"/>
    <property type="match status" value="1"/>
</dbReference>
<accession>A0A429ZHE4</accession>
<keyword evidence="3" id="KW-0067">ATP-binding</keyword>
<comment type="caution">
    <text evidence="5">The sequence shown here is derived from an EMBL/GenBank/DDBJ whole genome shotgun (WGS) entry which is preliminary data.</text>
</comment>
<keyword evidence="6" id="KW-1185">Reference proteome</keyword>
<sequence length="336" mass="38982">MKELARQLLLSGFRNQASDLYFFPNKATYQVSYRFHQQHYSYGKLSRKVGEQLIQYFKYLAEMDVAEKRRVQVGAATITIKRKKYRIRLSTVSDFNNQESLVIRFLHELRTSQELVTFSPQLFYELQQKIQQSGLFLFAGPTGSGKTTTMYQLANTRKNHEKQVITIEDPVEIQGADFLQLQVNPKIGATYEQLIKACLRHRPDILIIGEIRDEETAKSVIRGALTGHTIFSTIHGLDKYSVIARLLELGVSREDLRQCLRGVVYQKIIPVACPYCVADCSLYCHRRKSGVLLDSWFDQEGIWEAYGKEDTWHKGLWKIWQLGFINEKTYQEHSPK</sequence>